<keyword evidence="1" id="KW-0732">Signal</keyword>
<dbReference type="PANTHER" id="PTHR39176:SF1">
    <property type="entry name" value="PERIPLASMIC PROTEIN"/>
    <property type="match status" value="1"/>
</dbReference>
<reference evidence="3 4" key="1">
    <citation type="submission" date="2017-06" db="EMBL/GenBank/DDBJ databases">
        <title>Herbaspirillum phytohormonus sp. nov., isolated from the root nodule of Robinia pseudoacacia in lead-zinc mine.</title>
        <authorList>
            <person name="Fan M."/>
            <person name="Lin Y."/>
        </authorList>
    </citation>
    <scope>NUCLEOTIDE SEQUENCE [LARGE SCALE GENOMIC DNA]</scope>
    <source>
        <strain evidence="3 4">HZ10</strain>
    </source>
</reference>
<dbReference type="InterPro" id="IPR009739">
    <property type="entry name" value="LprI-like_N"/>
</dbReference>
<comment type="caution">
    <text evidence="3">The sequence shown here is derived from an EMBL/GenBank/DDBJ whole genome shotgun (WGS) entry which is preliminary data.</text>
</comment>
<organism evidence="3 4">
    <name type="scientific">Herbaspirillum robiniae</name>
    <dbReference type="NCBI Taxonomy" id="2014887"/>
    <lineage>
        <taxon>Bacteria</taxon>
        <taxon>Pseudomonadati</taxon>
        <taxon>Pseudomonadota</taxon>
        <taxon>Betaproteobacteria</taxon>
        <taxon>Burkholderiales</taxon>
        <taxon>Oxalobacteraceae</taxon>
        <taxon>Herbaspirillum</taxon>
    </lineage>
</organism>
<evidence type="ECO:0000256" key="1">
    <source>
        <dbReference type="SAM" id="SignalP"/>
    </source>
</evidence>
<feature type="signal peptide" evidence="1">
    <location>
        <begin position="1"/>
        <end position="22"/>
    </location>
</feature>
<dbReference type="PROSITE" id="PS51257">
    <property type="entry name" value="PROKAR_LIPOPROTEIN"/>
    <property type="match status" value="1"/>
</dbReference>
<name>A0A246WM26_9BURK</name>
<dbReference type="Pfam" id="PF07007">
    <property type="entry name" value="LprI"/>
    <property type="match status" value="1"/>
</dbReference>
<feature type="domain" description="Lysozyme inhibitor LprI-like N-terminal" evidence="2">
    <location>
        <begin position="44"/>
        <end position="133"/>
    </location>
</feature>
<sequence length="143" mass="16577">MGLDMLKVIKTLSFLFLFSACAAGYAQEKTHPIDIWLQRAIDKDPSTVGIREATNQARQMWDKELNRSYQHLISRLPANQKEILRTSQRTWLKFRDADGEVISQIIAAQQGTMFQMTATSYWMELTRARALQLDDYDKLFEGE</sequence>
<evidence type="ECO:0000313" key="3">
    <source>
        <dbReference type="EMBL" id="OWY27403.1"/>
    </source>
</evidence>
<gene>
    <name evidence="3" type="ORF">CEJ42_20385</name>
</gene>
<proteinExistence type="predicted"/>
<dbReference type="AlphaFoldDB" id="A0A246WM26"/>
<evidence type="ECO:0000313" key="4">
    <source>
        <dbReference type="Proteomes" id="UP000197596"/>
    </source>
</evidence>
<feature type="chain" id="PRO_5012670544" description="Lysozyme inhibitor LprI-like N-terminal domain-containing protein" evidence="1">
    <location>
        <begin position="23"/>
        <end position="143"/>
    </location>
</feature>
<evidence type="ECO:0000259" key="2">
    <source>
        <dbReference type="Pfam" id="PF07007"/>
    </source>
</evidence>
<dbReference type="PANTHER" id="PTHR39176">
    <property type="entry name" value="PERIPLASMIC PROTEIN-RELATED"/>
    <property type="match status" value="1"/>
</dbReference>
<protein>
    <recommendedName>
        <fullName evidence="2">Lysozyme inhibitor LprI-like N-terminal domain-containing protein</fullName>
    </recommendedName>
</protein>
<dbReference type="Proteomes" id="UP000197596">
    <property type="component" value="Unassembled WGS sequence"/>
</dbReference>
<dbReference type="Gene3D" id="1.20.1270.180">
    <property type="match status" value="1"/>
</dbReference>
<dbReference type="EMBL" id="NJGU01000011">
    <property type="protein sequence ID" value="OWY27403.1"/>
    <property type="molecule type" value="Genomic_DNA"/>
</dbReference>
<accession>A0A246WM26</accession>